<reference evidence="3" key="1">
    <citation type="submission" date="2017-02" db="UniProtKB">
        <authorList>
            <consortium name="WormBaseParasite"/>
        </authorList>
    </citation>
    <scope>IDENTIFICATION</scope>
</reference>
<feature type="compositionally biased region" description="Polar residues" evidence="1">
    <location>
        <begin position="97"/>
        <end position="115"/>
    </location>
</feature>
<feature type="compositionally biased region" description="Polar residues" evidence="1">
    <location>
        <begin position="41"/>
        <end position="50"/>
    </location>
</feature>
<evidence type="ECO:0000313" key="3">
    <source>
        <dbReference type="WBParaSite" id="PTRK_0001562000.1"/>
    </source>
</evidence>
<organism evidence="2 3">
    <name type="scientific">Parastrongyloides trichosuri</name>
    <name type="common">Possum-specific nematode worm</name>
    <dbReference type="NCBI Taxonomy" id="131310"/>
    <lineage>
        <taxon>Eukaryota</taxon>
        <taxon>Metazoa</taxon>
        <taxon>Ecdysozoa</taxon>
        <taxon>Nematoda</taxon>
        <taxon>Chromadorea</taxon>
        <taxon>Rhabditida</taxon>
        <taxon>Tylenchina</taxon>
        <taxon>Panagrolaimomorpha</taxon>
        <taxon>Strongyloidoidea</taxon>
        <taxon>Strongyloididae</taxon>
        <taxon>Parastrongyloides</taxon>
    </lineage>
</organism>
<accession>A0A0N5A1X4</accession>
<dbReference type="Proteomes" id="UP000038045">
    <property type="component" value="Unplaced"/>
</dbReference>
<sequence length="180" mass="20320">MLLPISNVDEANLNSVIEELTKRVHFLDPPDIQAPLLKPINDNNINNSQMKGKENHQPAPPDWNPPPIPKSDEDEIGARNIRDPSEGLYEEPEGIYTQDSHCEPTTSNNITTNCYHSPEDMPFKNSNNPNDTTTRNGTTNESKENSRNSHNHQFTPDMGSVYVRKTNRGTYFIQPSTGMF</sequence>
<keyword evidence="2" id="KW-1185">Reference proteome</keyword>
<feature type="region of interest" description="Disordered" evidence="1">
    <location>
        <begin position="34"/>
        <end position="158"/>
    </location>
</feature>
<protein>
    <submittedName>
        <fullName evidence="3">WW domain-containing protein</fullName>
    </submittedName>
</protein>
<evidence type="ECO:0000313" key="2">
    <source>
        <dbReference type="Proteomes" id="UP000038045"/>
    </source>
</evidence>
<name>A0A0N5A1X4_PARTI</name>
<proteinExistence type="predicted"/>
<feature type="compositionally biased region" description="Pro residues" evidence="1">
    <location>
        <begin position="58"/>
        <end position="69"/>
    </location>
</feature>
<evidence type="ECO:0000256" key="1">
    <source>
        <dbReference type="SAM" id="MobiDB-lite"/>
    </source>
</evidence>
<feature type="compositionally biased region" description="Basic and acidic residues" evidence="1">
    <location>
        <begin position="76"/>
        <end position="85"/>
    </location>
</feature>
<dbReference type="WBParaSite" id="PTRK_0001562000.1">
    <property type="protein sequence ID" value="PTRK_0001562000.1"/>
    <property type="gene ID" value="PTRK_0001562000"/>
</dbReference>
<feature type="compositionally biased region" description="Polar residues" evidence="1">
    <location>
        <begin position="124"/>
        <end position="140"/>
    </location>
</feature>
<dbReference type="AlphaFoldDB" id="A0A0N5A1X4"/>